<reference evidence="2 3" key="1">
    <citation type="submission" date="2015-02" db="EMBL/GenBank/DDBJ databases">
        <authorList>
            <person name="Ju K.-S."/>
            <person name="Doroghazi J.R."/>
            <person name="Metcalf W."/>
        </authorList>
    </citation>
    <scope>NUCLEOTIDE SEQUENCE [LARGE SCALE GENOMIC DNA]</scope>
    <source>
        <strain evidence="2 3">NRRL B-16140</strain>
    </source>
</reference>
<evidence type="ECO:0000313" key="3">
    <source>
        <dbReference type="Proteomes" id="UP000033393"/>
    </source>
</evidence>
<dbReference type="Pfam" id="PF13560">
    <property type="entry name" value="HTH_31"/>
    <property type="match status" value="1"/>
</dbReference>
<protein>
    <recommendedName>
        <fullName evidence="1">HTH cro/C1-type domain-containing protein</fullName>
    </recommendedName>
</protein>
<dbReference type="GO" id="GO:0003677">
    <property type="term" value="F:DNA binding"/>
    <property type="evidence" value="ECO:0007669"/>
    <property type="project" value="InterPro"/>
</dbReference>
<sequence>MTMTPGRDEFGQELRRLCEEAGLTQVQLAARLGYHHTCVSKIESGAREPRIAFASTADDVLQAGGALLAVATKVRARLRANLMSGFPERASDRTTTSPMWTVYWRWTA</sequence>
<dbReference type="InterPro" id="IPR010982">
    <property type="entry name" value="Lambda_DNA-bd_dom_sf"/>
</dbReference>
<dbReference type="OrthoDB" id="3626489at2"/>
<evidence type="ECO:0000259" key="1">
    <source>
        <dbReference type="PROSITE" id="PS50943"/>
    </source>
</evidence>
<evidence type="ECO:0000313" key="2">
    <source>
        <dbReference type="EMBL" id="KJK46983.1"/>
    </source>
</evidence>
<gene>
    <name evidence="2" type="ORF">UK23_21760</name>
</gene>
<dbReference type="CDD" id="cd00093">
    <property type="entry name" value="HTH_XRE"/>
    <property type="match status" value="1"/>
</dbReference>
<dbReference type="PATRIC" id="fig|68170.10.peg.5425"/>
<dbReference type="PROSITE" id="PS50943">
    <property type="entry name" value="HTH_CROC1"/>
    <property type="match status" value="1"/>
</dbReference>
<dbReference type="Proteomes" id="UP000033393">
    <property type="component" value="Unassembled WGS sequence"/>
</dbReference>
<comment type="caution">
    <text evidence="2">The sequence shown here is derived from an EMBL/GenBank/DDBJ whole genome shotgun (WGS) entry which is preliminary data.</text>
</comment>
<proteinExistence type="predicted"/>
<dbReference type="SUPFAM" id="SSF47413">
    <property type="entry name" value="lambda repressor-like DNA-binding domains"/>
    <property type="match status" value="1"/>
</dbReference>
<dbReference type="Gene3D" id="1.10.260.40">
    <property type="entry name" value="lambda repressor-like DNA-binding domains"/>
    <property type="match status" value="1"/>
</dbReference>
<organism evidence="2 3">
    <name type="scientific">Lentzea aerocolonigenes</name>
    <name type="common">Lechevalieria aerocolonigenes</name>
    <name type="synonym">Saccharothrix aerocolonigenes</name>
    <dbReference type="NCBI Taxonomy" id="68170"/>
    <lineage>
        <taxon>Bacteria</taxon>
        <taxon>Bacillati</taxon>
        <taxon>Actinomycetota</taxon>
        <taxon>Actinomycetes</taxon>
        <taxon>Pseudonocardiales</taxon>
        <taxon>Pseudonocardiaceae</taxon>
        <taxon>Lentzea</taxon>
    </lineage>
</organism>
<accession>A0A0F0GZZ7</accession>
<name>A0A0F0GZZ7_LENAE</name>
<dbReference type="EMBL" id="JYJG01000149">
    <property type="protein sequence ID" value="KJK46983.1"/>
    <property type="molecule type" value="Genomic_DNA"/>
</dbReference>
<keyword evidence="3" id="KW-1185">Reference proteome</keyword>
<dbReference type="AlphaFoldDB" id="A0A0F0GZZ7"/>
<feature type="domain" description="HTH cro/C1-type" evidence="1">
    <location>
        <begin position="14"/>
        <end position="51"/>
    </location>
</feature>
<dbReference type="InterPro" id="IPR001387">
    <property type="entry name" value="Cro/C1-type_HTH"/>
</dbReference>
<dbReference type="SMART" id="SM00530">
    <property type="entry name" value="HTH_XRE"/>
    <property type="match status" value="1"/>
</dbReference>